<keyword evidence="2" id="KW-0694">RNA-binding</keyword>
<keyword evidence="1" id="KW-0413">Isomerase</keyword>
<dbReference type="Gene3D" id="3.30.70.580">
    <property type="entry name" value="Pseudouridine synthase I, catalytic domain, N-terminal subdomain"/>
    <property type="match status" value="1"/>
</dbReference>
<evidence type="ECO:0000256" key="2">
    <source>
        <dbReference type="PROSITE-ProRule" id="PRU00182"/>
    </source>
</evidence>
<comment type="caution">
    <text evidence="5">The sequence shown here is derived from an EMBL/GenBank/DDBJ whole genome shotgun (WGS) entry which is preliminary data.</text>
</comment>
<dbReference type="SMART" id="SM00363">
    <property type="entry name" value="S4"/>
    <property type="match status" value="1"/>
</dbReference>
<dbReference type="EMBL" id="CAJNNV010025040">
    <property type="protein sequence ID" value="CAE8611690.1"/>
    <property type="molecule type" value="Genomic_DNA"/>
</dbReference>
<evidence type="ECO:0000313" key="5">
    <source>
        <dbReference type="EMBL" id="CAE8611690.1"/>
    </source>
</evidence>
<protein>
    <recommendedName>
        <fullName evidence="4">RNA-binding S4 domain-containing protein</fullName>
    </recommendedName>
</protein>
<dbReference type="PANTHER" id="PTHR47683">
    <property type="entry name" value="PSEUDOURIDINE SYNTHASE FAMILY PROTEIN-RELATED"/>
    <property type="match status" value="1"/>
</dbReference>
<evidence type="ECO:0000256" key="1">
    <source>
        <dbReference type="ARBA" id="ARBA00023235"/>
    </source>
</evidence>
<dbReference type="EMBL" id="CAJNNW010018187">
    <property type="protein sequence ID" value="CAE8662512.1"/>
    <property type="molecule type" value="Genomic_DNA"/>
</dbReference>
<evidence type="ECO:0000313" key="7">
    <source>
        <dbReference type="Proteomes" id="UP000654075"/>
    </source>
</evidence>
<dbReference type="GO" id="GO:0009982">
    <property type="term" value="F:pseudouridine synthase activity"/>
    <property type="evidence" value="ECO:0007669"/>
    <property type="project" value="InterPro"/>
</dbReference>
<feature type="compositionally biased region" description="Acidic residues" evidence="3">
    <location>
        <begin position="306"/>
        <end position="318"/>
    </location>
</feature>
<dbReference type="InterPro" id="IPR042092">
    <property type="entry name" value="PsdUridine_s_RsuA/RluB/E/F_cat"/>
</dbReference>
<evidence type="ECO:0000256" key="3">
    <source>
        <dbReference type="SAM" id="MobiDB-lite"/>
    </source>
</evidence>
<dbReference type="AlphaFoldDB" id="A0A813FID0"/>
<dbReference type="PANTHER" id="PTHR47683:SF2">
    <property type="entry name" value="RNA-BINDING S4 DOMAIN-CONTAINING PROTEIN"/>
    <property type="match status" value="1"/>
</dbReference>
<dbReference type="InterPro" id="IPR002942">
    <property type="entry name" value="S4_RNA-bd"/>
</dbReference>
<dbReference type="OrthoDB" id="440619at2759"/>
<dbReference type="PROSITE" id="PS50889">
    <property type="entry name" value="S4"/>
    <property type="match status" value="1"/>
</dbReference>
<reference evidence="5" key="1">
    <citation type="submission" date="2021-02" db="EMBL/GenBank/DDBJ databases">
        <authorList>
            <person name="Dougan E. K."/>
            <person name="Rhodes N."/>
            <person name="Thang M."/>
            <person name="Chan C."/>
        </authorList>
    </citation>
    <scope>NUCLEOTIDE SEQUENCE</scope>
</reference>
<accession>A0A813FID0</accession>
<dbReference type="GO" id="GO:0001522">
    <property type="term" value="P:pseudouridine synthesis"/>
    <property type="evidence" value="ECO:0007669"/>
    <property type="project" value="InterPro"/>
</dbReference>
<dbReference type="InterPro" id="IPR020103">
    <property type="entry name" value="PsdUridine_synth_cat_dom_sf"/>
</dbReference>
<dbReference type="Proteomes" id="UP000626109">
    <property type="component" value="Unassembled WGS sequence"/>
</dbReference>
<feature type="domain" description="RNA-binding S4" evidence="4">
    <location>
        <begin position="15"/>
        <end position="73"/>
    </location>
</feature>
<dbReference type="CDD" id="cd00165">
    <property type="entry name" value="S4"/>
    <property type="match status" value="1"/>
</dbReference>
<dbReference type="SUPFAM" id="SSF55120">
    <property type="entry name" value="Pseudouridine synthase"/>
    <property type="match status" value="1"/>
</dbReference>
<dbReference type="SUPFAM" id="SSF55174">
    <property type="entry name" value="Alpha-L RNA-binding motif"/>
    <property type="match status" value="1"/>
</dbReference>
<feature type="compositionally biased region" description="Polar residues" evidence="3">
    <location>
        <begin position="319"/>
        <end position="328"/>
    </location>
</feature>
<dbReference type="OMA" id="NGHQKEY"/>
<gene>
    <name evidence="5" type="ORF">PGLA1383_LOCUS29491</name>
    <name evidence="6" type="ORF">PGLA2088_LOCUS14916</name>
</gene>
<dbReference type="GO" id="GO:0003723">
    <property type="term" value="F:RNA binding"/>
    <property type="evidence" value="ECO:0007669"/>
    <property type="project" value="UniProtKB-KW"/>
</dbReference>
<proteinExistence type="predicted"/>
<dbReference type="Gene3D" id="3.10.290.10">
    <property type="entry name" value="RNA-binding S4 domain"/>
    <property type="match status" value="1"/>
</dbReference>
<sequence>MASGRSMQMLVTRFERLSRRIGLAGLASGHKATEAIAQGRVRVDGQIASSNFKVFSEAYVTLDGYEVPPPNPEPKLWAMFKPRKVMCEGIEREGTESLRSRMRRWYDKEVNRTGAAQATGLDEESLMQKHFVVVCGLPYFADGLVLLTNDGIFSEALQSEESNILSAFDVKIQGDPPVDLLHSWRRGARANGVDYGRVFCSITRRNGATTRLRVRLVESPDRPVDMLLQSVRMRVNQVRRYSFGPYVVTDLPDDRVTRIPIHKSIKHLIPVADMRQALVPARGVLLNEDGALRQSGLENSAISWEDQNEERPESEDNSWDNSAAQPSESEAWDLKQAWDLKRSEKSQRRNLNRARRSEAT</sequence>
<dbReference type="InterPro" id="IPR020094">
    <property type="entry name" value="TruA/RsuA/RluB/E/F_N"/>
</dbReference>
<evidence type="ECO:0000259" key="4">
    <source>
        <dbReference type="SMART" id="SM00363"/>
    </source>
</evidence>
<dbReference type="Proteomes" id="UP000654075">
    <property type="component" value="Unassembled WGS sequence"/>
</dbReference>
<dbReference type="Gene3D" id="3.30.70.1560">
    <property type="entry name" value="Alpha-L RNA-binding motif"/>
    <property type="match status" value="1"/>
</dbReference>
<name>A0A813FID0_POLGL</name>
<evidence type="ECO:0000313" key="6">
    <source>
        <dbReference type="EMBL" id="CAE8662512.1"/>
    </source>
</evidence>
<dbReference type="InterPro" id="IPR036986">
    <property type="entry name" value="S4_RNA-bd_sf"/>
</dbReference>
<keyword evidence="7" id="KW-1185">Reference proteome</keyword>
<organism evidence="5 7">
    <name type="scientific">Polarella glacialis</name>
    <name type="common">Dinoflagellate</name>
    <dbReference type="NCBI Taxonomy" id="89957"/>
    <lineage>
        <taxon>Eukaryota</taxon>
        <taxon>Sar</taxon>
        <taxon>Alveolata</taxon>
        <taxon>Dinophyceae</taxon>
        <taxon>Suessiales</taxon>
        <taxon>Suessiaceae</taxon>
        <taxon>Polarella</taxon>
    </lineage>
</organism>
<feature type="region of interest" description="Disordered" evidence="3">
    <location>
        <begin position="298"/>
        <end position="331"/>
    </location>
</feature>
<dbReference type="InterPro" id="IPR050343">
    <property type="entry name" value="RsuA_PseudoU_synthase"/>
</dbReference>